<gene>
    <name evidence="11" type="ORF">GPA22_17730</name>
</gene>
<accession>A0ABX1Q1H7</accession>
<evidence type="ECO:0000256" key="5">
    <source>
        <dbReference type="ARBA" id="ARBA00022764"/>
    </source>
</evidence>
<evidence type="ECO:0000256" key="9">
    <source>
        <dbReference type="SAM" id="SignalP"/>
    </source>
</evidence>
<dbReference type="PIRSF" id="PIRSF000294">
    <property type="entry name" value="Cytochrome-c_peroxidase"/>
    <property type="match status" value="1"/>
</dbReference>
<dbReference type="InterPro" id="IPR026259">
    <property type="entry name" value="MauG/Cytc_peroxidase"/>
</dbReference>
<protein>
    <submittedName>
        <fullName evidence="11">Cytochrome-c peroxidase</fullName>
    </submittedName>
</protein>
<organism evidence="11 12">
    <name type="scientific">Aromatoleum toluvorans</name>
    <dbReference type="NCBI Taxonomy" id="92002"/>
    <lineage>
        <taxon>Bacteria</taxon>
        <taxon>Pseudomonadati</taxon>
        <taxon>Pseudomonadota</taxon>
        <taxon>Betaproteobacteria</taxon>
        <taxon>Rhodocyclales</taxon>
        <taxon>Rhodocyclaceae</taxon>
        <taxon>Aromatoleum</taxon>
    </lineage>
</organism>
<evidence type="ECO:0000313" key="11">
    <source>
        <dbReference type="EMBL" id="NMG45558.1"/>
    </source>
</evidence>
<dbReference type="RefSeq" id="WP_169257396.1">
    <property type="nucleotide sequence ID" value="NZ_WTVN01000032.1"/>
</dbReference>
<evidence type="ECO:0000256" key="1">
    <source>
        <dbReference type="ARBA" id="ARBA00004418"/>
    </source>
</evidence>
<dbReference type="InterPro" id="IPR004852">
    <property type="entry name" value="Di-haem_cyt_c_peroxidsae"/>
</dbReference>
<keyword evidence="12" id="KW-1185">Reference proteome</keyword>
<dbReference type="PROSITE" id="PS51007">
    <property type="entry name" value="CYTC"/>
    <property type="match status" value="2"/>
</dbReference>
<dbReference type="Pfam" id="PF03150">
    <property type="entry name" value="CCP_MauG"/>
    <property type="match status" value="1"/>
</dbReference>
<evidence type="ECO:0000256" key="4">
    <source>
        <dbReference type="ARBA" id="ARBA00022729"/>
    </source>
</evidence>
<dbReference type="InterPro" id="IPR036909">
    <property type="entry name" value="Cyt_c-like_dom_sf"/>
</dbReference>
<dbReference type="EMBL" id="WTVN01000032">
    <property type="protein sequence ID" value="NMG45558.1"/>
    <property type="molecule type" value="Genomic_DNA"/>
</dbReference>
<feature type="domain" description="Cytochrome c" evidence="10">
    <location>
        <begin position="204"/>
        <end position="355"/>
    </location>
</feature>
<reference evidence="11 12" key="1">
    <citation type="submission" date="2019-12" db="EMBL/GenBank/DDBJ databases">
        <title>Comparative genomics gives insights into the taxonomy of the Azoarcus-Aromatoleum group and reveals separate origins of nif in the plant-associated Azoarcus and non-plant-associated Aromatoleum sub-groups.</title>
        <authorList>
            <person name="Lafos M."/>
            <person name="Maluk M."/>
            <person name="Batista M."/>
            <person name="Junghare M."/>
            <person name="Carmona M."/>
            <person name="Faoro H."/>
            <person name="Cruz L.M."/>
            <person name="Battistoni F."/>
            <person name="De Souza E."/>
            <person name="Pedrosa F."/>
            <person name="Chen W.-M."/>
            <person name="Poole P.S."/>
            <person name="Dixon R.A."/>
            <person name="James E.K."/>
        </authorList>
    </citation>
    <scope>NUCLEOTIDE SEQUENCE [LARGE SCALE GENOMIC DNA]</scope>
    <source>
        <strain evidence="11 12">Td21</strain>
    </source>
</reference>
<keyword evidence="4 9" id="KW-0732">Signal</keyword>
<keyword evidence="3 8" id="KW-0479">Metal-binding</keyword>
<dbReference type="Proteomes" id="UP000623795">
    <property type="component" value="Unassembled WGS sequence"/>
</dbReference>
<keyword evidence="2 8" id="KW-0349">Heme</keyword>
<keyword evidence="6" id="KW-0560">Oxidoreductase</keyword>
<dbReference type="InterPro" id="IPR009056">
    <property type="entry name" value="Cyt_c-like_dom"/>
</dbReference>
<feature type="domain" description="Cytochrome c" evidence="10">
    <location>
        <begin position="50"/>
        <end position="158"/>
    </location>
</feature>
<feature type="chain" id="PRO_5045971703" evidence="9">
    <location>
        <begin position="25"/>
        <end position="379"/>
    </location>
</feature>
<comment type="subcellular location">
    <subcellularLocation>
        <location evidence="1">Periplasm</location>
    </subcellularLocation>
</comment>
<dbReference type="GO" id="GO:0004601">
    <property type="term" value="F:peroxidase activity"/>
    <property type="evidence" value="ECO:0007669"/>
    <property type="project" value="UniProtKB-KW"/>
</dbReference>
<evidence type="ECO:0000256" key="6">
    <source>
        <dbReference type="ARBA" id="ARBA00023002"/>
    </source>
</evidence>
<name>A0ABX1Q1H7_9RHOO</name>
<dbReference type="SUPFAM" id="SSF46626">
    <property type="entry name" value="Cytochrome c"/>
    <property type="match status" value="2"/>
</dbReference>
<proteinExistence type="predicted"/>
<keyword evidence="7 8" id="KW-0408">Iron</keyword>
<dbReference type="PANTHER" id="PTHR30600:SF10">
    <property type="entry name" value="BLL6722 PROTEIN"/>
    <property type="match status" value="1"/>
</dbReference>
<evidence type="ECO:0000256" key="8">
    <source>
        <dbReference type="PROSITE-ProRule" id="PRU00433"/>
    </source>
</evidence>
<evidence type="ECO:0000313" key="12">
    <source>
        <dbReference type="Proteomes" id="UP000623795"/>
    </source>
</evidence>
<evidence type="ECO:0000256" key="7">
    <source>
        <dbReference type="ARBA" id="ARBA00023004"/>
    </source>
</evidence>
<keyword evidence="11" id="KW-0575">Peroxidase</keyword>
<evidence type="ECO:0000256" key="3">
    <source>
        <dbReference type="ARBA" id="ARBA00022723"/>
    </source>
</evidence>
<dbReference type="InterPro" id="IPR051395">
    <property type="entry name" value="Cytochrome_c_Peroxidase/MauG"/>
</dbReference>
<sequence>MKTRTTLKLSAIAASFAALLTATAATGQTFPPLAPLPPVSPPKDNPQSPEKIALGKQLFWDARLSGDGSMPCVSCHLPALGWGDNNALSRGYPGTKHWRNSQTIINSAYYNKLFWEGSVTSLETQAAAAAEGGIAGNGDPSVMEMRLRFIPEYVESFRKVFGAEWPRMNDAYRAISAYQRTVVSDASKVPFDRYMNGDKKALNAAQKRGMALFNGKAGCIQCHNGALASDQQFHDLGLTDHPGFKDDPLLQVTHRWQHYQKGVSENRYRNADRDYGLFYVTKNPKDAGKFRTPSLREVKYTAPYMHNGVFTTLDEVVEFYDRGGEAGTNKSPLIKALGLTAQQKKDLVAFIEALSMTEPLIHDDPKLPGDYQPLPAPAK</sequence>
<feature type="signal peptide" evidence="9">
    <location>
        <begin position="1"/>
        <end position="24"/>
    </location>
</feature>
<comment type="caution">
    <text evidence="11">The sequence shown here is derived from an EMBL/GenBank/DDBJ whole genome shotgun (WGS) entry which is preliminary data.</text>
</comment>
<dbReference type="Gene3D" id="1.10.760.10">
    <property type="entry name" value="Cytochrome c-like domain"/>
    <property type="match status" value="2"/>
</dbReference>
<evidence type="ECO:0000259" key="10">
    <source>
        <dbReference type="PROSITE" id="PS51007"/>
    </source>
</evidence>
<keyword evidence="5" id="KW-0574">Periplasm</keyword>
<evidence type="ECO:0000256" key="2">
    <source>
        <dbReference type="ARBA" id="ARBA00022617"/>
    </source>
</evidence>
<dbReference type="PANTHER" id="PTHR30600">
    <property type="entry name" value="CYTOCHROME C PEROXIDASE-RELATED"/>
    <property type="match status" value="1"/>
</dbReference>